<feature type="transmembrane region" description="Helical" evidence="1">
    <location>
        <begin position="12"/>
        <end position="29"/>
    </location>
</feature>
<evidence type="ECO:0000313" key="2">
    <source>
        <dbReference type="EMBL" id="EME37521.1"/>
    </source>
</evidence>
<evidence type="ECO:0000313" key="3">
    <source>
        <dbReference type="Proteomes" id="UP000009877"/>
    </source>
</evidence>
<dbReference type="RefSeq" id="WP_006213635.1">
    <property type="nucleotide sequence ID" value="NZ_ANHZ02000003.1"/>
</dbReference>
<name>M2XEH5_9MICC</name>
<keyword evidence="1" id="KW-0472">Membrane</keyword>
<dbReference type="EMBL" id="ANHZ02000003">
    <property type="protein sequence ID" value="EME37521.1"/>
    <property type="molecule type" value="Genomic_DNA"/>
</dbReference>
<protein>
    <submittedName>
        <fullName evidence="2">Uncharacterized protein</fullName>
    </submittedName>
</protein>
<keyword evidence="3" id="KW-1185">Reference proteome</keyword>
<evidence type="ECO:0000256" key="1">
    <source>
        <dbReference type="SAM" id="Phobius"/>
    </source>
</evidence>
<dbReference type="Proteomes" id="UP000009877">
    <property type="component" value="Unassembled WGS sequence"/>
</dbReference>
<organism evidence="2 3">
    <name type="scientific">Kocuria palustris PEL</name>
    <dbReference type="NCBI Taxonomy" id="1236550"/>
    <lineage>
        <taxon>Bacteria</taxon>
        <taxon>Bacillati</taxon>
        <taxon>Actinomycetota</taxon>
        <taxon>Actinomycetes</taxon>
        <taxon>Micrococcales</taxon>
        <taxon>Micrococcaceae</taxon>
        <taxon>Kocuria</taxon>
    </lineage>
</organism>
<proteinExistence type="predicted"/>
<dbReference type="GeneID" id="93316478"/>
<keyword evidence="1" id="KW-1133">Transmembrane helix</keyword>
<dbReference type="AlphaFoldDB" id="M2XEH5"/>
<sequence>MSAAVSRAARPAAWFTVIGSLVWVVAGVVSPFLLIGGIVGLVLGVLGLFAATMIATGMQVS</sequence>
<comment type="caution">
    <text evidence="2">The sequence shown here is derived from an EMBL/GenBank/DDBJ whole genome shotgun (WGS) entry which is preliminary data.</text>
</comment>
<feature type="transmembrane region" description="Helical" evidence="1">
    <location>
        <begin position="35"/>
        <end position="55"/>
    </location>
</feature>
<accession>M2XEH5</accession>
<keyword evidence="1" id="KW-0812">Transmembrane</keyword>
<reference evidence="2 3" key="1">
    <citation type="journal article" date="2014" name="Genome Announc.">
        <title>Draft Genome Sequence of Kocuria palustris PEL.</title>
        <authorList>
            <person name="Sharma G."/>
            <person name="Khatri I."/>
            <person name="Subramanian S."/>
        </authorList>
    </citation>
    <scope>NUCLEOTIDE SEQUENCE [LARGE SCALE GENOMIC DNA]</scope>
    <source>
        <strain evidence="2 3">PEL</strain>
    </source>
</reference>
<gene>
    <name evidence="2" type="ORF">C884_01572</name>
</gene>